<evidence type="ECO:0000313" key="3">
    <source>
        <dbReference type="Proteomes" id="UP001335737"/>
    </source>
</evidence>
<keyword evidence="1" id="KW-0812">Transmembrane</keyword>
<sequence length="131" mass="14229">MKWFKRFRKEESGSATIEFLGIVPVALILLMVILQFIVGINGVLVTQSAANEYASVYSITKNQSEASAAANKILNSTGNYLSSQSISVNGSKNFTAQVNSKIKLIFLPEKIRGYSIPQISLQATASGRVIE</sequence>
<comment type="caution">
    <text evidence="2">The sequence shown here is derived from an EMBL/GenBank/DDBJ whole genome shotgun (WGS) entry which is preliminary data.</text>
</comment>
<keyword evidence="1" id="KW-0472">Membrane</keyword>
<organism evidence="2 3">
    <name type="scientific">Virgibacillus tibetensis</name>
    <dbReference type="NCBI Taxonomy" id="3042313"/>
    <lineage>
        <taxon>Bacteria</taxon>
        <taxon>Bacillati</taxon>
        <taxon>Bacillota</taxon>
        <taxon>Bacilli</taxon>
        <taxon>Bacillales</taxon>
        <taxon>Bacillaceae</taxon>
        <taxon>Virgibacillus</taxon>
    </lineage>
</organism>
<gene>
    <name evidence="2" type="ORF">QGM71_15710</name>
</gene>
<accession>A0ABU6KHZ0</accession>
<dbReference type="EMBL" id="JARZFX010000009">
    <property type="protein sequence ID" value="MEC5424933.1"/>
    <property type="molecule type" value="Genomic_DNA"/>
</dbReference>
<name>A0ABU6KHZ0_9BACI</name>
<evidence type="ECO:0000256" key="1">
    <source>
        <dbReference type="SAM" id="Phobius"/>
    </source>
</evidence>
<keyword evidence="1" id="KW-1133">Transmembrane helix</keyword>
<dbReference type="Proteomes" id="UP001335737">
    <property type="component" value="Unassembled WGS sequence"/>
</dbReference>
<protein>
    <submittedName>
        <fullName evidence="2">Pilus assembly protein</fullName>
    </submittedName>
</protein>
<evidence type="ECO:0000313" key="2">
    <source>
        <dbReference type="EMBL" id="MEC5424933.1"/>
    </source>
</evidence>
<feature type="transmembrane region" description="Helical" evidence="1">
    <location>
        <begin position="20"/>
        <end position="44"/>
    </location>
</feature>
<dbReference type="RefSeq" id="WP_327608490.1">
    <property type="nucleotide sequence ID" value="NZ_JARZFX010000009.1"/>
</dbReference>
<reference evidence="2 3" key="1">
    <citation type="journal article" date="2024" name="Int. J. Syst. Evol. Microbiol.">
        <title>Virgibacillus tibetensis sp. nov., isolated from salt lake on the Tibetan Plateau of China.</title>
        <authorList>
            <person name="Phurbu D."/>
            <person name="Liu Z.-X."/>
            <person name="Wang R."/>
            <person name="Zheng Y.-Y."/>
            <person name="Liu H.-C."/>
            <person name="Zhou Y.-G."/>
            <person name="Yu Y.-J."/>
            <person name="Li A.-H."/>
        </authorList>
    </citation>
    <scope>NUCLEOTIDE SEQUENCE [LARGE SCALE GENOMIC DNA]</scope>
    <source>
        <strain evidence="2 3">C22-A2</strain>
    </source>
</reference>
<proteinExistence type="predicted"/>
<keyword evidence="3" id="KW-1185">Reference proteome</keyword>